<accession>A0A6B2L993</accession>
<evidence type="ECO:0000313" key="2">
    <source>
        <dbReference type="EMBL" id="NDV33460.1"/>
    </source>
</evidence>
<dbReference type="PANTHER" id="PTHR12121:SF36">
    <property type="entry name" value="ENDONUCLEASE_EXONUCLEASE_PHOSPHATASE DOMAIN-CONTAINING PROTEIN"/>
    <property type="match status" value="1"/>
</dbReference>
<dbReference type="PANTHER" id="PTHR12121">
    <property type="entry name" value="CARBON CATABOLITE REPRESSOR PROTEIN 4"/>
    <property type="match status" value="1"/>
</dbReference>
<sequence length="328" mass="37459">MDGHDKFSVVSYNVLADSIIDGVVPSRSNVAIEKRYALVMKEIMHFNPDVICLQEVEKQVFHDLLEPHLKSSNYSGIFTQVGHTEYKTTLEWANTRLHGCATFWRTDKFRKAKDKSFELRQSIYMNGTRQFGMGHQLFLKDYVRKSNIVTLLMLETIDPQKPHNELCVANTHLLANVSKTAVRTVQARAALHCIQDFLSQQKGKGKAPQDMPIIFAGDFNSFPGSSTYRLMKEGTVDKKDPEMKVFGEHVAKEDLQNPFSLNSLYSATIGEPPLTSNFGTVDYVWFTPNLIQPTRILQIPKVDKKLPSLEYPSDHLLLFGEFFWHNKN</sequence>
<dbReference type="Pfam" id="PF03372">
    <property type="entry name" value="Exo_endo_phos"/>
    <property type="match status" value="2"/>
</dbReference>
<dbReference type="AlphaFoldDB" id="A0A6B2L993"/>
<dbReference type="SUPFAM" id="SSF56219">
    <property type="entry name" value="DNase I-like"/>
    <property type="match status" value="1"/>
</dbReference>
<dbReference type="EMBL" id="GIBP01004491">
    <property type="protein sequence ID" value="NDV33460.1"/>
    <property type="molecule type" value="Transcribed_RNA"/>
</dbReference>
<reference evidence="2" key="1">
    <citation type="journal article" date="2020" name="J. Eukaryot. Microbiol.">
        <title>De novo Sequencing, Assembly and Annotation of the Transcriptome for the Free-Living Testate Amoeba Arcella intermedia.</title>
        <authorList>
            <person name="Ribeiro G.M."/>
            <person name="Porfirio-Sousa A.L."/>
            <person name="Maurer-Alcala X.X."/>
            <person name="Katz L.A."/>
            <person name="Lahr D.J.G."/>
        </authorList>
    </citation>
    <scope>NUCLEOTIDE SEQUENCE</scope>
</reference>
<feature type="domain" description="Endonuclease/exonuclease/phosphatase" evidence="1">
    <location>
        <begin position="11"/>
        <end position="112"/>
    </location>
</feature>
<name>A0A6B2L993_9EUKA</name>
<dbReference type="InterPro" id="IPR050410">
    <property type="entry name" value="CCR4/nocturin_mRNA_transcr"/>
</dbReference>
<organism evidence="2">
    <name type="scientific">Arcella intermedia</name>
    <dbReference type="NCBI Taxonomy" id="1963864"/>
    <lineage>
        <taxon>Eukaryota</taxon>
        <taxon>Amoebozoa</taxon>
        <taxon>Tubulinea</taxon>
        <taxon>Elardia</taxon>
        <taxon>Arcellinida</taxon>
        <taxon>Sphaerothecina</taxon>
        <taxon>Arcellidae</taxon>
        <taxon>Arcella</taxon>
    </lineage>
</organism>
<feature type="domain" description="Endonuclease/exonuclease/phosphatase" evidence="1">
    <location>
        <begin position="201"/>
        <end position="315"/>
    </location>
</feature>
<dbReference type="InterPro" id="IPR036691">
    <property type="entry name" value="Endo/exonu/phosph_ase_sf"/>
</dbReference>
<dbReference type="InterPro" id="IPR005135">
    <property type="entry name" value="Endo/exonuclease/phosphatase"/>
</dbReference>
<protein>
    <recommendedName>
        <fullName evidence="1">Endonuclease/exonuclease/phosphatase domain-containing protein</fullName>
    </recommendedName>
</protein>
<evidence type="ECO:0000259" key="1">
    <source>
        <dbReference type="Pfam" id="PF03372"/>
    </source>
</evidence>
<dbReference type="Gene3D" id="3.60.10.10">
    <property type="entry name" value="Endonuclease/exonuclease/phosphatase"/>
    <property type="match status" value="1"/>
</dbReference>
<dbReference type="GO" id="GO:0000175">
    <property type="term" value="F:3'-5'-RNA exonuclease activity"/>
    <property type="evidence" value="ECO:0007669"/>
    <property type="project" value="TreeGrafter"/>
</dbReference>
<proteinExistence type="predicted"/>